<keyword evidence="3" id="KW-1185">Reference proteome</keyword>
<feature type="chain" id="PRO_5021205709" evidence="1">
    <location>
        <begin position="18"/>
        <end position="288"/>
    </location>
</feature>
<protein>
    <submittedName>
        <fullName evidence="2">Uncharacterized protein</fullName>
    </submittedName>
</protein>
<dbReference type="Proteomes" id="UP000319663">
    <property type="component" value="Unassembled WGS sequence"/>
</dbReference>
<evidence type="ECO:0000256" key="1">
    <source>
        <dbReference type="SAM" id="SignalP"/>
    </source>
</evidence>
<dbReference type="AlphaFoldDB" id="A0A507QGZ3"/>
<accession>A0A507QGZ3</accession>
<comment type="caution">
    <text evidence="2">The sequence shown here is derived from an EMBL/GenBank/DDBJ whole genome shotgun (WGS) entry which is preliminary data.</text>
</comment>
<name>A0A507QGZ3_MONPU</name>
<evidence type="ECO:0000313" key="3">
    <source>
        <dbReference type="Proteomes" id="UP000319663"/>
    </source>
</evidence>
<reference evidence="2 3" key="1">
    <citation type="submission" date="2019-06" db="EMBL/GenBank/DDBJ databases">
        <title>Wine fermentation using esterase from Monascus purpureus.</title>
        <authorList>
            <person name="Geng C."/>
            <person name="Zhang Y."/>
        </authorList>
    </citation>
    <scope>NUCLEOTIDE SEQUENCE [LARGE SCALE GENOMIC DNA]</scope>
    <source>
        <strain evidence="2">HQ1</strain>
    </source>
</reference>
<gene>
    <name evidence="2" type="ORF">MPDQ_004824</name>
</gene>
<proteinExistence type="predicted"/>
<organism evidence="2 3">
    <name type="scientific">Monascus purpureus</name>
    <name type="common">Red mold</name>
    <name type="synonym">Monascus anka</name>
    <dbReference type="NCBI Taxonomy" id="5098"/>
    <lineage>
        <taxon>Eukaryota</taxon>
        <taxon>Fungi</taxon>
        <taxon>Dikarya</taxon>
        <taxon>Ascomycota</taxon>
        <taxon>Pezizomycotina</taxon>
        <taxon>Eurotiomycetes</taxon>
        <taxon>Eurotiomycetidae</taxon>
        <taxon>Eurotiales</taxon>
        <taxon>Aspergillaceae</taxon>
        <taxon>Monascus</taxon>
    </lineage>
</organism>
<evidence type="ECO:0000313" key="2">
    <source>
        <dbReference type="EMBL" id="TQB67748.1"/>
    </source>
</evidence>
<feature type="signal peptide" evidence="1">
    <location>
        <begin position="1"/>
        <end position="17"/>
    </location>
</feature>
<keyword evidence="1" id="KW-0732">Signal</keyword>
<dbReference type="EMBL" id="VIFY01000315">
    <property type="protein sequence ID" value="TQB67748.1"/>
    <property type="molecule type" value="Genomic_DNA"/>
</dbReference>
<sequence length="288" mass="28125">MKFSLAALGLLAGSAIAAPAASALPSAVVTPTPSITPIAIPSDAPTGQIITDLGPLVNKVLTVTGTDAKALLVELSPEVAALVDGLGLTGLGAPVGEVIKTAGSVGDLLKDLGSVAEGLLVVVGEDTGALLIQLSPSVTALVAGILPPLAVPVGQVIATLGEHLKRDGTGQLLSDAGKVVDGALTVIGLDSEELLLQLSPELTALVSGLGLPAVGVIVGEVVAAASTVGELLQAVGHDVDGLLVVVEHGAQFLLVSLSDVVAGLLIGIGLPELGVPVGAIVDTLAVHL</sequence>